<gene>
    <name evidence="3" type="ORF">SAMN06295920_11137</name>
</gene>
<reference evidence="4" key="1">
    <citation type="submission" date="2017-02" db="EMBL/GenBank/DDBJ databases">
        <authorList>
            <person name="Varghese N."/>
            <person name="Submissions S."/>
        </authorList>
    </citation>
    <scope>NUCLEOTIDE SEQUENCE [LARGE SCALE GENOMIC DNA]</scope>
    <source>
        <strain evidence="4">UM2</strain>
    </source>
</reference>
<dbReference type="Gene3D" id="3.40.50.12780">
    <property type="entry name" value="N-terminal domain of ligase-like"/>
    <property type="match status" value="1"/>
</dbReference>
<feature type="domain" description="AMP-binding enzyme C-terminal" evidence="2">
    <location>
        <begin position="432"/>
        <end position="506"/>
    </location>
</feature>
<dbReference type="PANTHER" id="PTHR43767:SF11">
    <property type="entry name" value="MEDIUM-CHAIN-FATTY-ACID--COA LIGASE"/>
    <property type="match status" value="1"/>
</dbReference>
<feature type="domain" description="AMP-dependent synthetase/ligase" evidence="1">
    <location>
        <begin position="19"/>
        <end position="383"/>
    </location>
</feature>
<dbReference type="GO" id="GO:0016877">
    <property type="term" value="F:ligase activity, forming carbon-sulfur bonds"/>
    <property type="evidence" value="ECO:0007669"/>
    <property type="project" value="UniProtKB-ARBA"/>
</dbReference>
<dbReference type="InterPro" id="IPR045851">
    <property type="entry name" value="AMP-bd_C_sf"/>
</dbReference>
<dbReference type="Pfam" id="PF13193">
    <property type="entry name" value="AMP-binding_C"/>
    <property type="match status" value="1"/>
</dbReference>
<dbReference type="Gene3D" id="3.30.300.30">
    <property type="match status" value="1"/>
</dbReference>
<evidence type="ECO:0000259" key="1">
    <source>
        <dbReference type="Pfam" id="PF00501"/>
    </source>
</evidence>
<organism evidence="3 4">
    <name type="scientific">Rhizorhabdus histidinilytica</name>
    <dbReference type="NCBI Taxonomy" id="439228"/>
    <lineage>
        <taxon>Bacteria</taxon>
        <taxon>Pseudomonadati</taxon>
        <taxon>Pseudomonadota</taxon>
        <taxon>Alphaproteobacteria</taxon>
        <taxon>Sphingomonadales</taxon>
        <taxon>Sphingomonadaceae</taxon>
        <taxon>Rhizorhabdus</taxon>
    </lineage>
</organism>
<dbReference type="PANTHER" id="PTHR43767">
    <property type="entry name" value="LONG-CHAIN-FATTY-ACID--COA LIGASE"/>
    <property type="match status" value="1"/>
</dbReference>
<dbReference type="PROSITE" id="PS00455">
    <property type="entry name" value="AMP_BINDING"/>
    <property type="match status" value="1"/>
</dbReference>
<dbReference type="InterPro" id="IPR000873">
    <property type="entry name" value="AMP-dep_synth/lig_dom"/>
</dbReference>
<name>A0A1T5FYC7_9SPHN</name>
<dbReference type="InterPro" id="IPR020845">
    <property type="entry name" value="AMP-binding_CS"/>
</dbReference>
<keyword evidence="4" id="KW-1185">Reference proteome</keyword>
<dbReference type="Pfam" id="PF00501">
    <property type="entry name" value="AMP-binding"/>
    <property type="match status" value="1"/>
</dbReference>
<dbReference type="STRING" id="439228.SAMN06295920_11137"/>
<sequence>MNGSMLDWPLTLDRILVHAERWHPDQAVVGAAPDGTMARRTYAECADRARRLSAALVAHGIEPGDRVATLGWNTLPHFEAWYAIMGIGAVCHTLNLRMDAAQLAWIARDAGDRLLLVDPALLPVAEAMRALCPAIEGIIVLGAGTDALIAAHDPARWGGFGEDQPAGLCYTSGTTGDPKGVLYTHRSNFLHTLAIIQPDLFGIGAADSVLPIVPMFHANAWGIAFAAPAVGAKLVLPGARLDGASVHRLIAGEGVTMSAAVPTVWQGLLDHLDRVGGGLAPLRRVVIGGSACPPSMQRRLTDHYGIEVRHAWGMTELSPLGTVAAPSAASAALSPEEGGRLLQSQGRPPLGVDLKVVSDDPDAGPDTPGRLFARGYATVGRYFGRDTPATDAEGWFETGDVAVIDRHGFLHITDRDKDVVKSGGEWISSQGLEAIAAEHPAVAHCAVIAADCDRWGERPLLVVQLREGEDCSDASLLEPFDGTVPRWWVPDGIVRVDAMPLGATGKIDKRALRDAYRDHLRAS</sequence>
<dbReference type="Proteomes" id="UP000189818">
    <property type="component" value="Unassembled WGS sequence"/>
</dbReference>
<dbReference type="OrthoDB" id="9803968at2"/>
<dbReference type="InterPro" id="IPR042099">
    <property type="entry name" value="ANL_N_sf"/>
</dbReference>
<dbReference type="InterPro" id="IPR050237">
    <property type="entry name" value="ATP-dep_AMP-bd_enzyme"/>
</dbReference>
<dbReference type="SUPFAM" id="SSF56801">
    <property type="entry name" value="Acetyl-CoA synthetase-like"/>
    <property type="match status" value="1"/>
</dbReference>
<evidence type="ECO:0000313" key="3">
    <source>
        <dbReference type="EMBL" id="SKC01054.1"/>
    </source>
</evidence>
<protein>
    <submittedName>
        <fullName evidence="3">Fatty-acyl-CoA synthase</fullName>
    </submittedName>
</protein>
<dbReference type="AlphaFoldDB" id="A0A1T5FYC7"/>
<proteinExistence type="predicted"/>
<dbReference type="EMBL" id="FUYM01000011">
    <property type="protein sequence ID" value="SKC01054.1"/>
    <property type="molecule type" value="Genomic_DNA"/>
</dbReference>
<evidence type="ECO:0000313" key="4">
    <source>
        <dbReference type="Proteomes" id="UP000189818"/>
    </source>
</evidence>
<accession>A0A1T5FYC7</accession>
<dbReference type="RefSeq" id="WP_079650052.1">
    <property type="nucleotide sequence ID" value="NZ_FUYM01000011.1"/>
</dbReference>
<evidence type="ECO:0000259" key="2">
    <source>
        <dbReference type="Pfam" id="PF13193"/>
    </source>
</evidence>
<dbReference type="InterPro" id="IPR025110">
    <property type="entry name" value="AMP-bd_C"/>
</dbReference>